<dbReference type="Gene3D" id="1.50.10.10">
    <property type="match status" value="1"/>
</dbReference>
<dbReference type="EMBL" id="CP034235">
    <property type="protein sequence ID" value="QGQ95190.1"/>
    <property type="molecule type" value="Genomic_DNA"/>
</dbReference>
<comment type="similarity">
    <text evidence="1">Belongs to the glycosyl hydrolase 63 family.</text>
</comment>
<dbReference type="RefSeq" id="WP_155700207.1">
    <property type="nucleotide sequence ID" value="NZ_CP034235.1"/>
</dbReference>
<dbReference type="GO" id="GO:0004573">
    <property type="term" value="F:Glc3Man9GlcNAc2 oligosaccharide glucosidase activity"/>
    <property type="evidence" value="ECO:0007669"/>
    <property type="project" value="InterPro"/>
</dbReference>
<organism evidence="5 6">
    <name type="scientific">Paenibacillus psychroresistens</name>
    <dbReference type="NCBI Taxonomy" id="1778678"/>
    <lineage>
        <taxon>Bacteria</taxon>
        <taxon>Bacillati</taxon>
        <taxon>Bacillota</taxon>
        <taxon>Bacilli</taxon>
        <taxon>Bacillales</taxon>
        <taxon>Paenibacillaceae</taxon>
        <taxon>Paenibacillus</taxon>
    </lineage>
</organism>
<dbReference type="AlphaFoldDB" id="A0A6B8RG82"/>
<reference evidence="6" key="1">
    <citation type="submission" date="2018-11" db="EMBL/GenBank/DDBJ databases">
        <title>Complete genome sequence of Paenibacillus sp. ML311-T8.</title>
        <authorList>
            <person name="Nam Y.-D."/>
            <person name="Kang J."/>
            <person name="Chung W.-H."/>
            <person name="Park Y.S."/>
        </authorList>
    </citation>
    <scope>NUCLEOTIDE SEQUENCE [LARGE SCALE GENOMIC DNA]</scope>
    <source>
        <strain evidence="6">ML311-T8</strain>
    </source>
</reference>
<evidence type="ECO:0000256" key="2">
    <source>
        <dbReference type="ARBA" id="ARBA00022801"/>
    </source>
</evidence>
<dbReference type="PANTHER" id="PTHR10412:SF11">
    <property type="entry name" value="MANNOSYL-OLIGOSACCHARIDE GLUCOSIDASE"/>
    <property type="match status" value="1"/>
</dbReference>
<dbReference type="GO" id="GO:0006487">
    <property type="term" value="P:protein N-linked glycosylation"/>
    <property type="evidence" value="ECO:0007669"/>
    <property type="project" value="TreeGrafter"/>
</dbReference>
<dbReference type="KEGG" id="ppsc:EHS13_09975"/>
<keyword evidence="3" id="KW-0326">Glycosidase</keyword>
<gene>
    <name evidence="5" type="ORF">EHS13_09975</name>
</gene>
<dbReference type="InterPro" id="IPR008928">
    <property type="entry name" value="6-hairpin_glycosidase_sf"/>
</dbReference>
<dbReference type="OrthoDB" id="9798687at2"/>
<feature type="domain" description="Mannosylglycerate hydrolase MGH1-like glycoside hydrolase" evidence="4">
    <location>
        <begin position="251"/>
        <end position="588"/>
    </location>
</feature>
<evidence type="ECO:0000256" key="3">
    <source>
        <dbReference type="ARBA" id="ARBA00023295"/>
    </source>
</evidence>
<proteinExistence type="inferred from homology"/>
<dbReference type="GO" id="GO:0009311">
    <property type="term" value="P:oligosaccharide metabolic process"/>
    <property type="evidence" value="ECO:0007669"/>
    <property type="project" value="InterPro"/>
</dbReference>
<evidence type="ECO:0000313" key="5">
    <source>
        <dbReference type="EMBL" id="QGQ95190.1"/>
    </source>
</evidence>
<keyword evidence="2" id="KW-0378">Hydrolase</keyword>
<evidence type="ECO:0000313" key="6">
    <source>
        <dbReference type="Proteomes" id="UP000426246"/>
    </source>
</evidence>
<name>A0A6B8RG82_9BACL</name>
<dbReference type="Proteomes" id="UP000426246">
    <property type="component" value="Chromosome"/>
</dbReference>
<accession>A0A6B8RG82</accession>
<dbReference type="PANTHER" id="PTHR10412">
    <property type="entry name" value="MANNOSYL-OLIGOSACCHARIDE GLUCOSIDASE"/>
    <property type="match status" value="1"/>
</dbReference>
<protein>
    <recommendedName>
        <fullName evidence="4">Mannosylglycerate hydrolase MGH1-like glycoside hydrolase domain-containing protein</fullName>
    </recommendedName>
</protein>
<sequence>MMTDLSLLNCWNTWDVRHVNAVMRMSDLAQVRVGFYDNQRKLYKDEFFATEITKYGMHDLYGRYSEIEIKFQGSVYKLESASNGDQFVYKVSPQGSPLNSHLKFYISGLFRWGGKGNCSIAKEGHHLILQSDKRKYAIQVVGEIDESTLVNGSHLGITLHADKPIYIQCNSTMTIPEMESVLAKNKGISLNDAVKGQNALNEVPEAIMKGMLWNTVYDRVKDRLVTPVARTWCLGKMGEWVMFGSYVLFCWDTFLSSLLCGIQDKKLAYQQIYSILQEVSSRGMIPNFSGELRNSEDRSQPPVGAFCVLKLYEQFGDIVLLEQTFEALLKWNQWWTVNRDGNQDGLLEWGSDPYPDTPENTFIAGVEQVDDLTAAKWESGLDNSPMYDEVIYNKASHTMELSDVGLNSLYALDCRALSKIAELLGKQTFAISLAVEYERVKTLVNFELWNEEKGIYMNKDWKGAFNERVSPTCFYPMLAGIATPEQAQRMMNEHLLNENRFWGEFVIPSVPKDDPAYLEQDYWRGYIWGPMNYLVYEGIKNYKFHDAAFAFAEKSNTIFMKEWKLHSQIRENYHAITGEGTCTHMQTWGGLLGYVYTEEFISASAWGGYRFGNLSGVLGGLNNFPLGSDRYTVDSGSHLIVDKNGEPYIRANVPVLITDWSIKNRVLHCSVEHRMAGELVLTINDDADEFIIFIIGLTGTRELRETVDRFSQVIALI</sequence>
<dbReference type="InterPro" id="IPR004888">
    <property type="entry name" value="Glycoside_hydrolase_63"/>
</dbReference>
<dbReference type="SUPFAM" id="SSF48208">
    <property type="entry name" value="Six-hairpin glycosidases"/>
    <property type="match status" value="1"/>
</dbReference>
<evidence type="ECO:0000259" key="4">
    <source>
        <dbReference type="Pfam" id="PF22422"/>
    </source>
</evidence>
<dbReference type="Pfam" id="PF22422">
    <property type="entry name" value="MGH1-like_GH"/>
    <property type="match status" value="1"/>
</dbReference>
<keyword evidence="6" id="KW-1185">Reference proteome</keyword>
<evidence type="ECO:0000256" key="1">
    <source>
        <dbReference type="ARBA" id="ARBA00010833"/>
    </source>
</evidence>
<dbReference type="InterPro" id="IPR012341">
    <property type="entry name" value="6hp_glycosidase-like_sf"/>
</dbReference>
<dbReference type="InterPro" id="IPR054491">
    <property type="entry name" value="MGH1-like_GH"/>
</dbReference>